<sequence length="120" mass="13701">MDNFELNSRRGNAGQDRGPEEMPERDQPAKQISDVMQTLEKELVQHLLEGEASSGASDDGAKEQAVRRKLSVPYEIRIQTESDPIVEQTIRYRQMAQELDGRYDRYMEQAKADSQKPSSD</sequence>
<feature type="compositionally biased region" description="Basic and acidic residues" evidence="1">
    <location>
        <begin position="17"/>
        <end position="28"/>
    </location>
</feature>
<evidence type="ECO:0000313" key="3">
    <source>
        <dbReference type="Proteomes" id="UP000644756"/>
    </source>
</evidence>
<protein>
    <submittedName>
        <fullName evidence="2">Uncharacterized protein</fullName>
    </submittedName>
</protein>
<feature type="region of interest" description="Disordered" evidence="1">
    <location>
        <begin position="47"/>
        <end position="71"/>
    </location>
</feature>
<feature type="compositionally biased region" description="Polar residues" evidence="1">
    <location>
        <begin position="1"/>
        <end position="10"/>
    </location>
</feature>
<comment type="caution">
    <text evidence="2">The sequence shown here is derived from an EMBL/GenBank/DDBJ whole genome shotgun (WGS) entry which is preliminary data.</text>
</comment>
<reference evidence="2" key="1">
    <citation type="journal article" date="2014" name="Int. J. Syst. Evol. Microbiol.">
        <title>Complete genome sequence of Corynebacterium casei LMG S-19264T (=DSM 44701T), isolated from a smear-ripened cheese.</title>
        <authorList>
            <consortium name="US DOE Joint Genome Institute (JGI-PGF)"/>
            <person name="Walter F."/>
            <person name="Albersmeier A."/>
            <person name="Kalinowski J."/>
            <person name="Ruckert C."/>
        </authorList>
    </citation>
    <scope>NUCLEOTIDE SEQUENCE</scope>
    <source>
        <strain evidence="2">CGMCC 1.12987</strain>
    </source>
</reference>
<accession>A0A917G5K8</accession>
<evidence type="ECO:0000256" key="1">
    <source>
        <dbReference type="SAM" id="MobiDB-lite"/>
    </source>
</evidence>
<proteinExistence type="predicted"/>
<name>A0A917G5K8_9BACL</name>
<dbReference type="AlphaFoldDB" id="A0A917G5K8"/>
<dbReference type="Proteomes" id="UP000644756">
    <property type="component" value="Unassembled WGS sequence"/>
</dbReference>
<keyword evidence="3" id="KW-1185">Reference proteome</keyword>
<reference evidence="2" key="2">
    <citation type="submission" date="2020-09" db="EMBL/GenBank/DDBJ databases">
        <authorList>
            <person name="Sun Q."/>
            <person name="Zhou Y."/>
        </authorList>
    </citation>
    <scope>NUCLEOTIDE SEQUENCE</scope>
    <source>
        <strain evidence="2">CGMCC 1.12987</strain>
    </source>
</reference>
<dbReference type="RefSeq" id="WP_229725606.1">
    <property type="nucleotide sequence ID" value="NZ_BMGR01000020.1"/>
</dbReference>
<feature type="region of interest" description="Disordered" evidence="1">
    <location>
        <begin position="1"/>
        <end position="30"/>
    </location>
</feature>
<evidence type="ECO:0000313" key="2">
    <source>
        <dbReference type="EMBL" id="GGG24031.1"/>
    </source>
</evidence>
<organism evidence="2 3">
    <name type="scientific">Paenibacillus abyssi</name>
    <dbReference type="NCBI Taxonomy" id="1340531"/>
    <lineage>
        <taxon>Bacteria</taxon>
        <taxon>Bacillati</taxon>
        <taxon>Bacillota</taxon>
        <taxon>Bacilli</taxon>
        <taxon>Bacillales</taxon>
        <taxon>Paenibacillaceae</taxon>
        <taxon>Paenibacillus</taxon>
    </lineage>
</organism>
<dbReference type="EMBL" id="BMGR01000020">
    <property type="protein sequence ID" value="GGG24031.1"/>
    <property type="molecule type" value="Genomic_DNA"/>
</dbReference>
<gene>
    <name evidence="2" type="ORF">GCM10010916_45730</name>
</gene>